<keyword evidence="3" id="KW-1185">Reference proteome</keyword>
<dbReference type="Gene3D" id="3.40.50.720">
    <property type="entry name" value="NAD(P)-binding Rossmann-like Domain"/>
    <property type="match status" value="1"/>
</dbReference>
<dbReference type="SUPFAM" id="SSF51735">
    <property type="entry name" value="NAD(P)-binding Rossmann-fold domains"/>
    <property type="match status" value="1"/>
</dbReference>
<dbReference type="Pfam" id="PF01370">
    <property type="entry name" value="Epimerase"/>
    <property type="match status" value="1"/>
</dbReference>
<dbReference type="Proteomes" id="UP000198862">
    <property type="component" value="Unassembled WGS sequence"/>
</dbReference>
<evidence type="ECO:0000259" key="1">
    <source>
        <dbReference type="Pfam" id="PF01370"/>
    </source>
</evidence>
<sequence>MKILITGTAGRVGRAIYIKLMKTHQVVGVDQIPCSTADYVGDIRDSNFMTKLLKDVEVIIHTAALHAPHVGTVSDDEFEEINTHATEQLALLGIKQGIKHFVFTSSTAVYGFASTPDGAAGWVNESIVPQPKTIYHKTKIKAEQALEKNIKSFQFTCDDSPNITVFS</sequence>
<dbReference type="EMBL" id="FOLO01000010">
    <property type="protein sequence ID" value="SFC48212.1"/>
    <property type="molecule type" value="Genomic_DNA"/>
</dbReference>
<dbReference type="PANTHER" id="PTHR43245:SF54">
    <property type="entry name" value="BLL0593 PROTEIN"/>
    <property type="match status" value="1"/>
</dbReference>
<feature type="domain" description="NAD-dependent epimerase/dehydratase" evidence="1">
    <location>
        <begin position="3"/>
        <end position="154"/>
    </location>
</feature>
<reference evidence="2 3" key="1">
    <citation type="submission" date="2016-10" db="EMBL/GenBank/DDBJ databases">
        <authorList>
            <person name="de Groot N.N."/>
        </authorList>
    </citation>
    <scope>NUCLEOTIDE SEQUENCE [LARGE SCALE GENOMIC DNA]</scope>
    <source>
        <strain evidence="2 3">DSM 6059</strain>
    </source>
</reference>
<organism evidence="2 3">
    <name type="scientific">Pseudoalteromonas denitrificans DSM 6059</name>
    <dbReference type="NCBI Taxonomy" id="1123010"/>
    <lineage>
        <taxon>Bacteria</taxon>
        <taxon>Pseudomonadati</taxon>
        <taxon>Pseudomonadota</taxon>
        <taxon>Gammaproteobacteria</taxon>
        <taxon>Alteromonadales</taxon>
        <taxon>Pseudoalteromonadaceae</taxon>
        <taxon>Pseudoalteromonas</taxon>
    </lineage>
</organism>
<dbReference type="STRING" id="1123010.SAMN02745724_01764"/>
<dbReference type="AlphaFoldDB" id="A0A1I1JJS4"/>
<evidence type="ECO:0000313" key="2">
    <source>
        <dbReference type="EMBL" id="SFC48212.1"/>
    </source>
</evidence>
<gene>
    <name evidence="2" type="ORF">SAMN02745724_01764</name>
</gene>
<dbReference type="InterPro" id="IPR050177">
    <property type="entry name" value="Lipid_A_modif_metabolic_enz"/>
</dbReference>
<name>A0A1I1JJS4_9GAMM</name>
<protein>
    <submittedName>
        <fullName evidence="2">NAD dependent epimerase/dehydratase family protein</fullName>
    </submittedName>
</protein>
<proteinExistence type="predicted"/>
<dbReference type="PANTHER" id="PTHR43245">
    <property type="entry name" value="BIFUNCTIONAL POLYMYXIN RESISTANCE PROTEIN ARNA"/>
    <property type="match status" value="1"/>
</dbReference>
<dbReference type="InterPro" id="IPR001509">
    <property type="entry name" value="Epimerase_deHydtase"/>
</dbReference>
<dbReference type="InterPro" id="IPR036291">
    <property type="entry name" value="NAD(P)-bd_dom_sf"/>
</dbReference>
<accession>A0A1I1JJS4</accession>
<evidence type="ECO:0000313" key="3">
    <source>
        <dbReference type="Proteomes" id="UP000198862"/>
    </source>
</evidence>